<comment type="caution">
    <text evidence="8">The sequence shown here is derived from an EMBL/GenBank/DDBJ whole genome shotgun (WGS) entry which is preliminary data.</text>
</comment>
<feature type="domain" description="SET" evidence="6">
    <location>
        <begin position="13"/>
        <end position="256"/>
    </location>
</feature>
<dbReference type="Pfam" id="PF01753">
    <property type="entry name" value="zf-MYND"/>
    <property type="match status" value="1"/>
</dbReference>
<feature type="compositionally biased region" description="Basic and acidic residues" evidence="5">
    <location>
        <begin position="304"/>
        <end position="319"/>
    </location>
</feature>
<dbReference type="InterPro" id="IPR050869">
    <property type="entry name" value="H3K4_H4K5_MeTrfase"/>
</dbReference>
<dbReference type="PROSITE" id="PS50865">
    <property type="entry name" value="ZF_MYND_2"/>
    <property type="match status" value="1"/>
</dbReference>
<proteinExistence type="predicted"/>
<dbReference type="SUPFAM" id="SSF82199">
    <property type="entry name" value="SET domain"/>
    <property type="match status" value="1"/>
</dbReference>
<keyword evidence="2 4" id="KW-0863">Zinc-finger</keyword>
<dbReference type="EMBL" id="LGTZ01001078">
    <property type="protein sequence ID" value="OJD22390.1"/>
    <property type="molecule type" value="Genomic_DNA"/>
</dbReference>
<evidence type="ECO:0000256" key="4">
    <source>
        <dbReference type="PROSITE-ProRule" id="PRU00134"/>
    </source>
</evidence>
<dbReference type="InterPro" id="IPR002893">
    <property type="entry name" value="Znf_MYND"/>
</dbReference>
<evidence type="ECO:0000256" key="5">
    <source>
        <dbReference type="SAM" id="MobiDB-lite"/>
    </source>
</evidence>
<keyword evidence="1" id="KW-0479">Metal-binding</keyword>
<reference evidence="8 9" key="1">
    <citation type="submission" date="2015-08" db="EMBL/GenBank/DDBJ databases">
        <title>Emmonsia species relationships and genome sequence.</title>
        <authorList>
            <person name="Cuomo C.A."/>
            <person name="Schwartz I.S."/>
            <person name="Kenyon C."/>
            <person name="De Hoog G.S."/>
            <person name="Govender N.P."/>
            <person name="Botha A."/>
            <person name="Moreno L."/>
            <person name="De Vries M."/>
            <person name="Munoz J.F."/>
            <person name="Stielow J.B."/>
        </authorList>
    </citation>
    <scope>NUCLEOTIDE SEQUENCE [LARGE SCALE GENOMIC DNA]</scope>
    <source>
        <strain evidence="8 9">EI222</strain>
    </source>
</reference>
<dbReference type="VEuPathDB" id="FungiDB:ACJ73_06268"/>
<evidence type="ECO:0000313" key="9">
    <source>
        <dbReference type="Proteomes" id="UP000242791"/>
    </source>
</evidence>
<dbReference type="SMART" id="SM00317">
    <property type="entry name" value="SET"/>
    <property type="match status" value="1"/>
</dbReference>
<dbReference type="GO" id="GO:0008270">
    <property type="term" value="F:zinc ion binding"/>
    <property type="evidence" value="ECO:0007669"/>
    <property type="project" value="UniProtKB-KW"/>
</dbReference>
<feature type="domain" description="MYND-type" evidence="7">
    <location>
        <begin position="59"/>
        <end position="105"/>
    </location>
</feature>
<dbReference type="Pfam" id="PF00856">
    <property type="entry name" value="SET"/>
    <property type="match status" value="1"/>
</dbReference>
<protein>
    <submittedName>
        <fullName evidence="8">Uncharacterized protein</fullName>
    </submittedName>
</protein>
<evidence type="ECO:0000313" key="8">
    <source>
        <dbReference type="EMBL" id="OJD22390.1"/>
    </source>
</evidence>
<feature type="region of interest" description="Disordered" evidence="5">
    <location>
        <begin position="291"/>
        <end position="319"/>
    </location>
</feature>
<evidence type="ECO:0000259" key="7">
    <source>
        <dbReference type="PROSITE" id="PS50865"/>
    </source>
</evidence>
<dbReference type="OrthoDB" id="5945798at2759"/>
<dbReference type="PROSITE" id="PS01360">
    <property type="entry name" value="ZF_MYND_1"/>
    <property type="match status" value="1"/>
</dbReference>
<keyword evidence="3" id="KW-0862">Zinc</keyword>
<dbReference type="AlphaFoldDB" id="A0A1J9Q188"/>
<evidence type="ECO:0000259" key="6">
    <source>
        <dbReference type="PROSITE" id="PS50280"/>
    </source>
</evidence>
<dbReference type="PROSITE" id="PS50280">
    <property type="entry name" value="SET"/>
    <property type="match status" value="1"/>
</dbReference>
<evidence type="ECO:0000256" key="1">
    <source>
        <dbReference type="ARBA" id="ARBA00022723"/>
    </source>
</evidence>
<gene>
    <name evidence="8" type="ORF">ACJ73_06268</name>
</gene>
<dbReference type="PANTHER" id="PTHR12197:SF251">
    <property type="entry name" value="EG:BACR7C10.4 PROTEIN"/>
    <property type="match status" value="1"/>
</dbReference>
<dbReference type="Gene3D" id="2.170.270.10">
    <property type="entry name" value="SET domain"/>
    <property type="match status" value="1"/>
</dbReference>
<dbReference type="Proteomes" id="UP000242791">
    <property type="component" value="Unassembled WGS sequence"/>
</dbReference>
<evidence type="ECO:0000256" key="3">
    <source>
        <dbReference type="ARBA" id="ARBA00022833"/>
    </source>
</evidence>
<dbReference type="GO" id="GO:0005634">
    <property type="term" value="C:nucleus"/>
    <property type="evidence" value="ECO:0007669"/>
    <property type="project" value="TreeGrafter"/>
</dbReference>
<dbReference type="InterPro" id="IPR046341">
    <property type="entry name" value="SET_dom_sf"/>
</dbReference>
<name>A0A1J9Q188_9EURO</name>
<keyword evidence="9" id="KW-1185">Reference proteome</keyword>
<dbReference type="STRING" id="1658174.A0A1J9Q188"/>
<organism evidence="8 9">
    <name type="scientific">Blastomyces percursus</name>
    <dbReference type="NCBI Taxonomy" id="1658174"/>
    <lineage>
        <taxon>Eukaryota</taxon>
        <taxon>Fungi</taxon>
        <taxon>Dikarya</taxon>
        <taxon>Ascomycota</taxon>
        <taxon>Pezizomycotina</taxon>
        <taxon>Eurotiomycetes</taxon>
        <taxon>Eurotiomycetidae</taxon>
        <taxon>Onygenales</taxon>
        <taxon>Ajellomycetaceae</taxon>
        <taxon>Blastomyces</taxon>
    </lineage>
</organism>
<dbReference type="InterPro" id="IPR001214">
    <property type="entry name" value="SET_dom"/>
</dbReference>
<dbReference type="Gene3D" id="6.10.140.2220">
    <property type="match status" value="1"/>
</dbReference>
<sequence>MASTTRRIACTNPRAAPKQTPDKGLGLFATSQIRPRENIFAIIANFATVLDIERLHDTCSNCFATIGDEVNPDLALKACTGCHVVRYCDRGCQSESWAASHKKECKIYKNYQPSILPMNVRAVLRMISPPDDKTAKERYDNHCEEFRTLGHHFSKMKQRGGEQVNRITAAAEGLKAISNTDIDLPILVAYFAKLETNAFTLTNQYFDRIGLCFLPFASYINHSCQPNAYIGFDGPVMYLKALQDIAPDEQLYISYIDNTEPFQTRQTELQLQYFFECKCPKCLEGTTGREDQFLTSEGPSSSSPEREARELLSKSKKPEEGAKASIQRIEVAFALLSSTKCWPITRQPFPQLLDELIVTLLDANCYESAFIPTAIRYLNIDPVLYPNRLHPIRKRNTWALAKLLRCVNGPLDSNPSPPTPQVDQLQPDFAWIWFSLLHGLVETYDDTLRLQLLLNAEFQGICDDMMRHGADFKTADGRRQNKMAIDSAMQNLRRVADEELSRLNNDGLSGVTSLLGSLD</sequence>
<evidence type="ECO:0000256" key="2">
    <source>
        <dbReference type="ARBA" id="ARBA00022771"/>
    </source>
</evidence>
<dbReference type="Gene3D" id="1.10.220.160">
    <property type="match status" value="1"/>
</dbReference>
<dbReference type="PANTHER" id="PTHR12197">
    <property type="entry name" value="HISTONE-LYSINE N-METHYLTRANSFERASE SMYD"/>
    <property type="match status" value="1"/>
</dbReference>
<accession>A0A1J9Q188</accession>